<dbReference type="PANTHER" id="PTHR37690:SF1">
    <property type="entry name" value="CHORISMATE DEHYDRATASE"/>
    <property type="match status" value="1"/>
</dbReference>
<gene>
    <name evidence="4" type="primary">mqnA</name>
    <name evidence="5" type="ORF">LPTSP4_06640</name>
</gene>
<organism evidence="5 6">
    <name type="scientific">Leptospira ryugenii</name>
    <dbReference type="NCBI Taxonomy" id="1917863"/>
    <lineage>
        <taxon>Bacteria</taxon>
        <taxon>Pseudomonadati</taxon>
        <taxon>Spirochaetota</taxon>
        <taxon>Spirochaetia</taxon>
        <taxon>Leptospirales</taxon>
        <taxon>Leptospiraceae</taxon>
        <taxon>Leptospira</taxon>
    </lineage>
</organism>
<accession>A0A2P2DWZ3</accession>
<comment type="catalytic activity">
    <reaction evidence="4">
        <text>chorismate = 3-[(1-carboxyvinyl)-oxy]benzoate + H2O</text>
        <dbReference type="Rhea" id="RHEA:40051"/>
        <dbReference type="ChEBI" id="CHEBI:15377"/>
        <dbReference type="ChEBI" id="CHEBI:29748"/>
        <dbReference type="ChEBI" id="CHEBI:76981"/>
        <dbReference type="EC" id="4.2.1.151"/>
    </reaction>
</comment>
<keyword evidence="3 4" id="KW-0456">Lyase</keyword>
<sequence length="260" mass="29905">MTSGFLEAGRMRVGIVKHLNARPLTYYFEKNTQYEVTSDHPAKLIGLLQEGILDMALVSSIECERNAHILDYSKVVGVCAKDVVRSVLYFQNKATRPEAEKFIYTDSGSRASVALLQCLFYLEYGFVPSVVPSPADQIERMMEEGFGSHLLFGDHALLHKTQEAYQILDLADWWNKKTQLYFCFAFWAKRKEIQVEESLYLEALSFGMEHIEEIIQNEKRLPTAIVDRYLKQELHFIPEAKNLEGFSLYLKTCREIGILS</sequence>
<evidence type="ECO:0000256" key="4">
    <source>
        <dbReference type="HAMAP-Rule" id="MF_00995"/>
    </source>
</evidence>
<evidence type="ECO:0000256" key="2">
    <source>
        <dbReference type="ARBA" id="ARBA00022428"/>
    </source>
</evidence>
<dbReference type="EMBL" id="BFBB01000002">
    <property type="protein sequence ID" value="GBF49154.1"/>
    <property type="molecule type" value="Genomic_DNA"/>
</dbReference>
<dbReference type="InterPro" id="IPR030868">
    <property type="entry name" value="MqnA"/>
</dbReference>
<dbReference type="AlphaFoldDB" id="A0A2P2DWZ3"/>
<evidence type="ECO:0000256" key="3">
    <source>
        <dbReference type="ARBA" id="ARBA00023239"/>
    </source>
</evidence>
<comment type="pathway">
    <text evidence="1 4">Quinol/quinone metabolism; menaquinone biosynthesis.</text>
</comment>
<dbReference type="SUPFAM" id="SSF53850">
    <property type="entry name" value="Periplasmic binding protein-like II"/>
    <property type="match status" value="1"/>
</dbReference>
<evidence type="ECO:0000313" key="6">
    <source>
        <dbReference type="Proteomes" id="UP000245133"/>
    </source>
</evidence>
<keyword evidence="6" id="KW-1185">Reference proteome</keyword>
<reference evidence="5 6" key="1">
    <citation type="submission" date="2018-02" db="EMBL/GenBank/DDBJ databases">
        <title>Novel Leptospira species isolated from soil and water in Japan.</title>
        <authorList>
            <person name="Nakao R."/>
            <person name="Masuzawa T."/>
        </authorList>
    </citation>
    <scope>NUCLEOTIDE SEQUENCE [LARGE SCALE GENOMIC DNA]</scope>
    <source>
        <strain evidence="5 6">YH101</strain>
    </source>
</reference>
<comment type="caution">
    <text evidence="5">The sequence shown here is derived from an EMBL/GenBank/DDBJ whole genome shotgun (WGS) entry which is preliminary data.</text>
</comment>
<evidence type="ECO:0000313" key="5">
    <source>
        <dbReference type="EMBL" id="GBF49154.1"/>
    </source>
</evidence>
<dbReference type="GO" id="GO:0009234">
    <property type="term" value="P:menaquinone biosynthetic process"/>
    <property type="evidence" value="ECO:0007669"/>
    <property type="project" value="UniProtKB-UniRule"/>
</dbReference>
<keyword evidence="2 4" id="KW-0474">Menaquinone biosynthesis</keyword>
<protein>
    <recommendedName>
        <fullName evidence="4">Chorismate dehydratase</fullName>
        <ecNumber evidence="4">4.2.1.151</ecNumber>
    </recommendedName>
    <alternativeName>
        <fullName evidence="4">Menaquinone biosynthetic enzyme MqnA</fullName>
    </alternativeName>
</protein>
<dbReference type="InterPro" id="IPR003773">
    <property type="entry name" value="Menaquinone_biosynth"/>
</dbReference>
<dbReference type="Gene3D" id="3.40.190.10">
    <property type="entry name" value="Periplasmic binding protein-like II"/>
    <property type="match status" value="2"/>
</dbReference>
<dbReference type="Proteomes" id="UP000245133">
    <property type="component" value="Unassembled WGS sequence"/>
</dbReference>
<dbReference type="UniPathway" id="UPA00079"/>
<dbReference type="GO" id="GO:0016836">
    <property type="term" value="F:hydro-lyase activity"/>
    <property type="evidence" value="ECO:0007669"/>
    <property type="project" value="UniProtKB-UniRule"/>
</dbReference>
<dbReference type="EC" id="4.2.1.151" evidence="4"/>
<evidence type="ECO:0000256" key="1">
    <source>
        <dbReference type="ARBA" id="ARBA00004863"/>
    </source>
</evidence>
<dbReference type="RefSeq" id="WP_244594258.1">
    <property type="nucleotide sequence ID" value="NZ_BFBB01000002.1"/>
</dbReference>
<comment type="similarity">
    <text evidence="4">Belongs to the MqnA/MqnD family. MqnA subfamily.</text>
</comment>
<dbReference type="HAMAP" id="MF_00995">
    <property type="entry name" value="MqnA"/>
    <property type="match status" value="1"/>
</dbReference>
<comment type="function">
    <text evidence="4">Catalyzes the dehydration of chorismate into 3-[(1-carboxyvinyl)oxy]benzoate, a step in the biosynthesis of menaquinone (MK, vitamin K2).</text>
</comment>
<dbReference type="PANTHER" id="PTHR37690">
    <property type="entry name" value="CHORISMATE DEHYDRATASE"/>
    <property type="match status" value="1"/>
</dbReference>
<proteinExistence type="inferred from homology"/>
<name>A0A2P2DWZ3_9LEPT</name>
<dbReference type="Pfam" id="PF02621">
    <property type="entry name" value="VitK2_biosynth"/>
    <property type="match status" value="1"/>
</dbReference>